<feature type="transmembrane region" description="Helical" evidence="10">
    <location>
        <begin position="90"/>
        <end position="109"/>
    </location>
</feature>
<dbReference type="CDD" id="cd12922">
    <property type="entry name" value="VKOR_5"/>
    <property type="match status" value="1"/>
</dbReference>
<dbReference type="InterPro" id="IPR038354">
    <property type="entry name" value="VKOR_sf"/>
</dbReference>
<evidence type="ECO:0000256" key="5">
    <source>
        <dbReference type="ARBA" id="ARBA00022989"/>
    </source>
</evidence>
<gene>
    <name evidence="12" type="ORF">BN46_1477</name>
    <name evidence="13" type="ORF">HMPREF9719_01504</name>
</gene>
<sequence length="209" mass="21997">MAASAAELTDADAGRPAAPVRGSAPGAGLAWLLIVVGAIGALCAAIIQVEKLHLAEDPGYTTSCDINTLVSCADVMQSPQASVFGFPNPILGLLGFPLVGMIGAAVLAGGRFAGWFWAAATGGLMLATLFCHWLMYHALFTIRALCPYCMAVWACSLVGFVYVAAFGLKEYGSGGAFERGFYRWRHLIAVAWLAAIALLILFAFRDYLG</sequence>
<evidence type="ECO:0000256" key="6">
    <source>
        <dbReference type="ARBA" id="ARBA00023002"/>
    </source>
</evidence>
<dbReference type="Proteomes" id="UP000011016">
    <property type="component" value="Unassembled WGS sequence"/>
</dbReference>
<feature type="transmembrane region" description="Helical" evidence="10">
    <location>
        <begin position="186"/>
        <end position="204"/>
    </location>
</feature>
<accession>I7LCR7</accession>
<evidence type="ECO:0000313" key="15">
    <source>
        <dbReference type="Proteomes" id="UP000011016"/>
    </source>
</evidence>
<evidence type="ECO:0000256" key="4">
    <source>
        <dbReference type="ARBA" id="ARBA00022719"/>
    </source>
</evidence>
<comment type="caution">
    <text evidence="12">The sequence shown here is derived from an EMBL/GenBank/DDBJ whole genome shotgun (WGS) entry which is preliminary data.</text>
</comment>
<keyword evidence="14" id="KW-1185">Reference proteome</keyword>
<protein>
    <submittedName>
        <fullName evidence="12">Vitamin K epoxide reductase</fullName>
    </submittedName>
</protein>
<evidence type="ECO:0000313" key="12">
    <source>
        <dbReference type="EMBL" id="CCI84189.1"/>
    </source>
</evidence>
<evidence type="ECO:0000256" key="7">
    <source>
        <dbReference type="ARBA" id="ARBA00023136"/>
    </source>
</evidence>
<keyword evidence="5 10" id="KW-1133">Transmembrane helix</keyword>
<evidence type="ECO:0000313" key="13">
    <source>
        <dbReference type="EMBL" id="EJZ81589.1"/>
    </source>
</evidence>
<evidence type="ECO:0000256" key="8">
    <source>
        <dbReference type="ARBA" id="ARBA00023157"/>
    </source>
</evidence>
<keyword evidence="7 10" id="KW-0472">Membrane</keyword>
<evidence type="ECO:0000256" key="3">
    <source>
        <dbReference type="ARBA" id="ARBA00022692"/>
    </source>
</evidence>
<dbReference type="STRING" id="29321.AAV33_03515"/>
<name>I7LCR7_9CORY</name>
<evidence type="ECO:0000259" key="11">
    <source>
        <dbReference type="SMART" id="SM00756"/>
    </source>
</evidence>
<reference evidence="13 14" key="2">
    <citation type="submission" date="2012-08" db="EMBL/GenBank/DDBJ databases">
        <title>The Genome Sequence of Turicella otitidis ATCC 51513.</title>
        <authorList>
            <consortium name="The Broad Institute Genome Sequencing Platform"/>
            <person name="Earl A."/>
            <person name="Ward D."/>
            <person name="Feldgarden M."/>
            <person name="Gevers D."/>
            <person name="Huys G."/>
            <person name="Walker B."/>
            <person name="Young S.K."/>
            <person name="Zeng Q."/>
            <person name="Gargeya S."/>
            <person name="Fitzgerald M."/>
            <person name="Haas B."/>
            <person name="Abouelleil A."/>
            <person name="Alvarado L."/>
            <person name="Arachchi H.M."/>
            <person name="Berlin A.M."/>
            <person name="Chapman S.B."/>
            <person name="Goldberg J."/>
            <person name="Griggs A."/>
            <person name="Gujja S."/>
            <person name="Hansen M."/>
            <person name="Howarth C."/>
            <person name="Imamovic A."/>
            <person name="Larimer J."/>
            <person name="McCowen C."/>
            <person name="Montmayeur A."/>
            <person name="Murphy C."/>
            <person name="Neiman D."/>
            <person name="Pearson M."/>
            <person name="Priest M."/>
            <person name="Roberts A."/>
            <person name="Saif S."/>
            <person name="Shea T."/>
            <person name="Sisk P."/>
            <person name="Sykes S."/>
            <person name="Wortman J."/>
            <person name="Nusbaum C."/>
            <person name="Birren B."/>
        </authorList>
    </citation>
    <scope>NUCLEOTIDE SEQUENCE [LARGE SCALE GENOMIC DNA]</scope>
    <source>
        <strain evidence="13 14">ATCC 51513</strain>
    </source>
</reference>
<dbReference type="GO" id="GO:0016491">
    <property type="term" value="F:oxidoreductase activity"/>
    <property type="evidence" value="ECO:0007669"/>
    <property type="project" value="UniProtKB-KW"/>
</dbReference>
<dbReference type="eggNOG" id="COG4243">
    <property type="taxonomic scope" value="Bacteria"/>
</dbReference>
<dbReference type="GO" id="GO:0048038">
    <property type="term" value="F:quinone binding"/>
    <property type="evidence" value="ECO:0007669"/>
    <property type="project" value="UniProtKB-KW"/>
</dbReference>
<keyword evidence="9" id="KW-0676">Redox-active center</keyword>
<dbReference type="OrthoDB" id="9783799at2"/>
<comment type="similarity">
    <text evidence="2">Belongs to the VKOR family.</text>
</comment>
<feature type="transmembrane region" description="Helical" evidence="10">
    <location>
        <begin position="29"/>
        <end position="47"/>
    </location>
</feature>
<dbReference type="SMART" id="SM00756">
    <property type="entry name" value="VKc"/>
    <property type="match status" value="1"/>
</dbReference>
<dbReference type="RefSeq" id="WP_004601394.1">
    <property type="nucleotide sequence ID" value="NZ_HF541868.1"/>
</dbReference>
<comment type="subcellular location">
    <subcellularLocation>
        <location evidence="1">Membrane</location>
        <topology evidence="1">Multi-pass membrane protein</topology>
    </subcellularLocation>
</comment>
<dbReference type="AlphaFoldDB" id="I7LCR7"/>
<feature type="domain" description="Vitamin K epoxide reductase" evidence="11">
    <location>
        <begin position="26"/>
        <end position="167"/>
    </location>
</feature>
<keyword evidence="3 10" id="KW-0812">Transmembrane</keyword>
<evidence type="ECO:0000256" key="1">
    <source>
        <dbReference type="ARBA" id="ARBA00004141"/>
    </source>
</evidence>
<keyword evidence="4" id="KW-0874">Quinone</keyword>
<proteinExistence type="inferred from homology"/>
<keyword evidence="8" id="KW-1015">Disulfide bond</keyword>
<evidence type="ECO:0000256" key="2">
    <source>
        <dbReference type="ARBA" id="ARBA00006214"/>
    </source>
</evidence>
<feature type="transmembrane region" description="Helical" evidence="10">
    <location>
        <begin position="148"/>
        <end position="166"/>
    </location>
</feature>
<organism evidence="12 15">
    <name type="scientific">Corynebacterium otitidis ATCC 51513</name>
    <dbReference type="NCBI Taxonomy" id="883169"/>
    <lineage>
        <taxon>Bacteria</taxon>
        <taxon>Bacillati</taxon>
        <taxon>Actinomycetota</taxon>
        <taxon>Actinomycetes</taxon>
        <taxon>Mycobacteriales</taxon>
        <taxon>Corynebacteriaceae</taxon>
        <taxon>Corynebacterium</taxon>
    </lineage>
</organism>
<evidence type="ECO:0000256" key="9">
    <source>
        <dbReference type="ARBA" id="ARBA00023284"/>
    </source>
</evidence>
<dbReference type="GO" id="GO:0016020">
    <property type="term" value="C:membrane"/>
    <property type="evidence" value="ECO:0007669"/>
    <property type="project" value="UniProtKB-SubCell"/>
</dbReference>
<dbReference type="Gene3D" id="1.20.1440.130">
    <property type="entry name" value="VKOR domain"/>
    <property type="match status" value="1"/>
</dbReference>
<dbReference type="Pfam" id="PF07884">
    <property type="entry name" value="VKOR"/>
    <property type="match status" value="1"/>
</dbReference>
<reference evidence="12 15" key="1">
    <citation type="journal article" date="2012" name="J. Bacteriol.">
        <title>Draft Genome Sequence of Turicella otitidis ATCC 51513, Isolated from Middle Ear Fluid from a Child with Otitis Media.</title>
        <authorList>
            <person name="Brinkrolf K."/>
            <person name="Schneider J."/>
            <person name="Knecht M."/>
            <person name="Ruckert C."/>
            <person name="Tauch A."/>
        </authorList>
    </citation>
    <scope>NUCLEOTIDE SEQUENCE [LARGE SCALE GENOMIC DNA]</scope>
    <source>
        <strain evidence="12 15">ATCC 51513</strain>
    </source>
</reference>
<evidence type="ECO:0000313" key="14">
    <source>
        <dbReference type="Proteomes" id="UP000006078"/>
    </source>
</evidence>
<keyword evidence="6" id="KW-0560">Oxidoreductase</keyword>
<dbReference type="EMBL" id="CAJZ01000218">
    <property type="protein sequence ID" value="CCI84189.1"/>
    <property type="molecule type" value="Genomic_DNA"/>
</dbReference>
<dbReference type="PATRIC" id="fig|883169.3.peg.1451"/>
<dbReference type="Proteomes" id="UP000006078">
    <property type="component" value="Unassembled WGS sequence"/>
</dbReference>
<dbReference type="InterPro" id="IPR041714">
    <property type="entry name" value="VKOR_Actinobacteria"/>
</dbReference>
<dbReference type="HOGENOM" id="CLU_082938_1_1_11"/>
<feature type="transmembrane region" description="Helical" evidence="10">
    <location>
        <begin position="115"/>
        <end position="136"/>
    </location>
</feature>
<dbReference type="InterPro" id="IPR012932">
    <property type="entry name" value="VKOR"/>
</dbReference>
<evidence type="ECO:0000256" key="10">
    <source>
        <dbReference type="SAM" id="Phobius"/>
    </source>
</evidence>
<dbReference type="EMBL" id="AHAE01000071">
    <property type="protein sequence ID" value="EJZ81589.1"/>
    <property type="molecule type" value="Genomic_DNA"/>
</dbReference>